<dbReference type="Proteomes" id="UP000240883">
    <property type="component" value="Unassembled WGS sequence"/>
</dbReference>
<dbReference type="CDD" id="cd00167">
    <property type="entry name" value="SANT"/>
    <property type="match status" value="2"/>
</dbReference>
<proteinExistence type="predicted"/>
<dbReference type="InterPro" id="IPR009057">
    <property type="entry name" value="Homeodomain-like_sf"/>
</dbReference>
<organism evidence="3 4">
    <name type="scientific">Corynespora cassiicola Philippines</name>
    <dbReference type="NCBI Taxonomy" id="1448308"/>
    <lineage>
        <taxon>Eukaryota</taxon>
        <taxon>Fungi</taxon>
        <taxon>Dikarya</taxon>
        <taxon>Ascomycota</taxon>
        <taxon>Pezizomycotina</taxon>
        <taxon>Dothideomycetes</taxon>
        <taxon>Pleosporomycetidae</taxon>
        <taxon>Pleosporales</taxon>
        <taxon>Corynesporascaceae</taxon>
        <taxon>Corynespora</taxon>
    </lineage>
</organism>
<dbReference type="SUPFAM" id="SSF46689">
    <property type="entry name" value="Homeodomain-like"/>
    <property type="match status" value="2"/>
</dbReference>
<dbReference type="AlphaFoldDB" id="A0A2T2N124"/>
<feature type="region of interest" description="Disordered" evidence="1">
    <location>
        <begin position="79"/>
        <end position="108"/>
    </location>
</feature>
<feature type="compositionally biased region" description="Basic and acidic residues" evidence="1">
    <location>
        <begin position="85"/>
        <end position="106"/>
    </location>
</feature>
<sequence length="230" mass="26658">MFWSLSTVYHGNLFRYLHYLYLDSITSLCPTVPPFTIHRVVRKPLSSNVQLVTTMQSNPYGQPAPEYSLEPFYRPPIAQQAGFPPRRDEQQYHHHRVPGDHSERHPNLVGQPGMPDPAPLRKGHRPRFTFDDDQLLVDLKEKNSLTWKQIADFFPGRSSSSLEVRYCTRLKTKATVWTDEMVQKLRNAMADYENDRWRIISAKVGNGFSPTTCRDKALDLAKSKIQEEEE</sequence>
<reference evidence="3 4" key="1">
    <citation type="journal article" date="2018" name="Front. Microbiol.">
        <title>Genome-Wide Analysis of Corynespora cassiicola Leaf Fall Disease Putative Effectors.</title>
        <authorList>
            <person name="Lopez D."/>
            <person name="Ribeiro S."/>
            <person name="Label P."/>
            <person name="Fumanal B."/>
            <person name="Venisse J.S."/>
            <person name="Kohler A."/>
            <person name="de Oliveira R.R."/>
            <person name="Labutti K."/>
            <person name="Lipzen A."/>
            <person name="Lail K."/>
            <person name="Bauer D."/>
            <person name="Ohm R.A."/>
            <person name="Barry K.W."/>
            <person name="Spatafora J."/>
            <person name="Grigoriev I.V."/>
            <person name="Martin F.M."/>
            <person name="Pujade-Renaud V."/>
        </authorList>
    </citation>
    <scope>NUCLEOTIDE SEQUENCE [LARGE SCALE GENOMIC DNA]</scope>
    <source>
        <strain evidence="3 4">Philippines</strain>
    </source>
</reference>
<dbReference type="EMBL" id="KZ678175">
    <property type="protein sequence ID" value="PSN58956.1"/>
    <property type="molecule type" value="Genomic_DNA"/>
</dbReference>
<evidence type="ECO:0000313" key="4">
    <source>
        <dbReference type="Proteomes" id="UP000240883"/>
    </source>
</evidence>
<dbReference type="STRING" id="1448308.A0A2T2N124"/>
<evidence type="ECO:0000313" key="3">
    <source>
        <dbReference type="EMBL" id="PSN58956.1"/>
    </source>
</evidence>
<gene>
    <name evidence="3" type="ORF">BS50DRAFT_289853</name>
</gene>
<dbReference type="Gene3D" id="1.10.10.60">
    <property type="entry name" value="Homeodomain-like"/>
    <property type="match status" value="2"/>
</dbReference>
<feature type="domain" description="Myb-like" evidence="2">
    <location>
        <begin position="173"/>
        <end position="223"/>
    </location>
</feature>
<dbReference type="InterPro" id="IPR001005">
    <property type="entry name" value="SANT/Myb"/>
</dbReference>
<protein>
    <recommendedName>
        <fullName evidence="2">Myb-like domain-containing protein</fullName>
    </recommendedName>
</protein>
<accession>A0A2T2N124</accession>
<keyword evidence="4" id="KW-1185">Reference proteome</keyword>
<dbReference type="OrthoDB" id="2143914at2759"/>
<feature type="domain" description="Myb-like" evidence="2">
    <location>
        <begin position="124"/>
        <end position="172"/>
    </location>
</feature>
<evidence type="ECO:0000256" key="1">
    <source>
        <dbReference type="SAM" id="MobiDB-lite"/>
    </source>
</evidence>
<dbReference type="Pfam" id="PF13921">
    <property type="entry name" value="Myb_DNA-bind_6"/>
    <property type="match status" value="1"/>
</dbReference>
<dbReference type="SMART" id="SM00717">
    <property type="entry name" value="SANT"/>
    <property type="match status" value="2"/>
</dbReference>
<evidence type="ECO:0000259" key="2">
    <source>
        <dbReference type="SMART" id="SM00717"/>
    </source>
</evidence>
<name>A0A2T2N124_CORCC</name>